<dbReference type="Pfam" id="PF00106">
    <property type="entry name" value="adh_short"/>
    <property type="match status" value="1"/>
</dbReference>
<reference evidence="4" key="1">
    <citation type="submission" date="2023-06" db="EMBL/GenBank/DDBJ databases">
        <title>Genomic of Parafulvivirga corallium.</title>
        <authorList>
            <person name="Wang G."/>
        </authorList>
    </citation>
    <scope>NUCLEOTIDE SEQUENCE</scope>
    <source>
        <strain evidence="4">BMA10</strain>
    </source>
</reference>
<evidence type="ECO:0000313" key="4">
    <source>
        <dbReference type="EMBL" id="MDN5202894.1"/>
    </source>
</evidence>
<evidence type="ECO:0000256" key="2">
    <source>
        <dbReference type="ARBA" id="ARBA00023002"/>
    </source>
</evidence>
<dbReference type="CDD" id="cd05233">
    <property type="entry name" value="SDR_c"/>
    <property type="match status" value="1"/>
</dbReference>
<comment type="caution">
    <text evidence="4">The sequence shown here is derived from an EMBL/GenBank/DDBJ whole genome shotgun (WGS) entry which is preliminary data.</text>
</comment>
<dbReference type="Gene3D" id="3.40.50.720">
    <property type="entry name" value="NAD(P)-binding Rossmann-like Domain"/>
    <property type="match status" value="1"/>
</dbReference>
<dbReference type="RefSeq" id="WP_346752913.1">
    <property type="nucleotide sequence ID" value="NZ_JAUJEA010000005.1"/>
</dbReference>
<dbReference type="PANTHER" id="PTHR43115">
    <property type="entry name" value="DEHYDROGENASE/REDUCTASE SDR FAMILY MEMBER 11"/>
    <property type="match status" value="1"/>
</dbReference>
<dbReference type="SUPFAM" id="SSF51735">
    <property type="entry name" value="NAD(P)-binding Rossmann-fold domains"/>
    <property type="match status" value="1"/>
</dbReference>
<dbReference type="InterPro" id="IPR036291">
    <property type="entry name" value="NAD(P)-bd_dom_sf"/>
</dbReference>
<sequence>MELKNKVAVVTGVSKGIGFATIKTLLKQGVIVVGWGRSAPKIDHPNCFFYETDVSNYDSVLSSYNKTIEDHGEDIDILINNAGLGFESAFEETTLEQWHSMFETNVHGIFYCSRLMVPQMKKNDQGHIINIGSIAGNTGIPFMAGYCGTKHAVTGISHAMYKELREFGIKVTCIYPGSVKTNFFDDIASVEANDNMMMPQDIASTILHVLQTPDNYHHIDIEVRPLRPKGKRR</sequence>
<dbReference type="EMBL" id="JAUJEA010000005">
    <property type="protein sequence ID" value="MDN5202894.1"/>
    <property type="molecule type" value="Genomic_DNA"/>
</dbReference>
<organism evidence="4 5">
    <name type="scientific">Splendidivirga corallicola</name>
    <dbReference type="NCBI Taxonomy" id="3051826"/>
    <lineage>
        <taxon>Bacteria</taxon>
        <taxon>Pseudomonadati</taxon>
        <taxon>Bacteroidota</taxon>
        <taxon>Cytophagia</taxon>
        <taxon>Cytophagales</taxon>
        <taxon>Splendidivirgaceae</taxon>
        <taxon>Splendidivirga</taxon>
    </lineage>
</organism>
<dbReference type="InterPro" id="IPR002347">
    <property type="entry name" value="SDR_fam"/>
</dbReference>
<keyword evidence="2 4" id="KW-0560">Oxidoreductase</keyword>
<proteinExistence type="inferred from homology"/>
<protein>
    <submittedName>
        <fullName evidence="4">SDR family oxidoreductase</fullName>
        <ecNumber evidence="4">1.-.-.-</ecNumber>
    </submittedName>
</protein>
<gene>
    <name evidence="4" type="ORF">QQ008_16000</name>
</gene>
<dbReference type="EC" id="1.-.-.-" evidence="4"/>
<dbReference type="PRINTS" id="PR00080">
    <property type="entry name" value="SDRFAMILY"/>
</dbReference>
<keyword evidence="5" id="KW-1185">Reference proteome</keyword>
<dbReference type="PRINTS" id="PR00081">
    <property type="entry name" value="GDHRDH"/>
</dbReference>
<dbReference type="GO" id="GO:0016491">
    <property type="term" value="F:oxidoreductase activity"/>
    <property type="evidence" value="ECO:0007669"/>
    <property type="project" value="UniProtKB-KW"/>
</dbReference>
<name>A0ABT8KQ65_9BACT</name>
<evidence type="ECO:0000256" key="3">
    <source>
        <dbReference type="RuleBase" id="RU000363"/>
    </source>
</evidence>
<evidence type="ECO:0000313" key="5">
    <source>
        <dbReference type="Proteomes" id="UP001172082"/>
    </source>
</evidence>
<accession>A0ABT8KQ65</accession>
<dbReference type="PANTHER" id="PTHR43115:SF4">
    <property type="entry name" value="DEHYDROGENASE_REDUCTASE SDR FAMILY MEMBER 11"/>
    <property type="match status" value="1"/>
</dbReference>
<evidence type="ECO:0000256" key="1">
    <source>
        <dbReference type="ARBA" id="ARBA00006484"/>
    </source>
</evidence>
<dbReference type="Proteomes" id="UP001172082">
    <property type="component" value="Unassembled WGS sequence"/>
</dbReference>
<comment type="similarity">
    <text evidence="1 3">Belongs to the short-chain dehydrogenases/reductases (SDR) family.</text>
</comment>